<dbReference type="SMART" id="SM00388">
    <property type="entry name" value="HisKA"/>
    <property type="match status" value="1"/>
</dbReference>
<dbReference type="RefSeq" id="WP_171650593.1">
    <property type="nucleotide sequence ID" value="NZ_WHOD01000013.1"/>
</dbReference>
<dbReference type="PROSITE" id="PS50109">
    <property type="entry name" value="HIS_KIN"/>
    <property type="match status" value="1"/>
</dbReference>
<dbReference type="InterPro" id="IPR000700">
    <property type="entry name" value="PAS-assoc_C"/>
</dbReference>
<dbReference type="Gene3D" id="1.10.287.130">
    <property type="match status" value="1"/>
</dbReference>
<dbReference type="GO" id="GO:0005524">
    <property type="term" value="F:ATP binding"/>
    <property type="evidence" value="ECO:0007669"/>
    <property type="project" value="UniProtKB-KW"/>
</dbReference>
<organism evidence="13 14">
    <name type="scientific">Paenibacillus foliorum</name>
    <dbReference type="NCBI Taxonomy" id="2654974"/>
    <lineage>
        <taxon>Bacteria</taxon>
        <taxon>Bacillati</taxon>
        <taxon>Bacillota</taxon>
        <taxon>Bacilli</taxon>
        <taxon>Bacillales</taxon>
        <taxon>Paenibacillaceae</taxon>
        <taxon>Paenibacillus</taxon>
    </lineage>
</organism>
<dbReference type="PANTHER" id="PTHR43065:SF34">
    <property type="entry name" value="SPORULATION KINASE A"/>
    <property type="match status" value="1"/>
</dbReference>
<evidence type="ECO:0000256" key="2">
    <source>
        <dbReference type="ARBA" id="ARBA00012438"/>
    </source>
</evidence>
<dbReference type="PROSITE" id="PS50113">
    <property type="entry name" value="PAC"/>
    <property type="match status" value="1"/>
</dbReference>
<dbReference type="Proteomes" id="UP000641588">
    <property type="component" value="Unassembled WGS sequence"/>
</dbReference>
<keyword evidence="4" id="KW-0808">Transferase</keyword>
<feature type="domain" description="PAC" evidence="12">
    <location>
        <begin position="208"/>
        <end position="260"/>
    </location>
</feature>
<dbReference type="SMART" id="SM00387">
    <property type="entry name" value="HATPase_c"/>
    <property type="match status" value="1"/>
</dbReference>
<comment type="catalytic activity">
    <reaction evidence="1">
        <text>ATP + protein L-histidine = ADP + protein N-phospho-L-histidine.</text>
        <dbReference type="EC" id="2.7.13.3"/>
    </reaction>
</comment>
<evidence type="ECO:0000256" key="3">
    <source>
        <dbReference type="ARBA" id="ARBA00022553"/>
    </source>
</evidence>
<reference evidence="13" key="1">
    <citation type="submission" date="2019-10" db="EMBL/GenBank/DDBJ databases">
        <title>Description of Paenibacillus glebae sp. nov.</title>
        <authorList>
            <person name="Carlier A."/>
            <person name="Qi S."/>
        </authorList>
    </citation>
    <scope>NUCLEOTIDE SEQUENCE</scope>
    <source>
        <strain evidence="13">LMG 31456</strain>
    </source>
</reference>
<dbReference type="PROSITE" id="PS50112">
    <property type="entry name" value="PAS"/>
    <property type="match status" value="1"/>
</dbReference>
<dbReference type="InterPro" id="IPR005467">
    <property type="entry name" value="His_kinase_dom"/>
</dbReference>
<dbReference type="GO" id="GO:0006355">
    <property type="term" value="P:regulation of DNA-templated transcription"/>
    <property type="evidence" value="ECO:0007669"/>
    <property type="project" value="InterPro"/>
</dbReference>
<dbReference type="Pfam" id="PF08448">
    <property type="entry name" value="PAS_4"/>
    <property type="match status" value="1"/>
</dbReference>
<keyword evidence="7" id="KW-0067">ATP-binding</keyword>
<evidence type="ECO:0000256" key="6">
    <source>
        <dbReference type="ARBA" id="ARBA00022777"/>
    </source>
</evidence>
<dbReference type="SMART" id="SM00091">
    <property type="entry name" value="PAS"/>
    <property type="match status" value="1"/>
</dbReference>
<dbReference type="InterPro" id="IPR013767">
    <property type="entry name" value="PAS_fold"/>
</dbReference>
<dbReference type="EC" id="2.7.13.3" evidence="2"/>
<proteinExistence type="predicted"/>
<evidence type="ECO:0000313" key="14">
    <source>
        <dbReference type="Proteomes" id="UP000641588"/>
    </source>
</evidence>
<evidence type="ECO:0000256" key="8">
    <source>
        <dbReference type="ARBA" id="ARBA00022969"/>
    </source>
</evidence>
<dbReference type="InterPro" id="IPR001610">
    <property type="entry name" value="PAC"/>
</dbReference>
<keyword evidence="6" id="KW-0418">Kinase</keyword>
<keyword evidence="14" id="KW-1185">Reference proteome</keyword>
<feature type="domain" description="PAS" evidence="11">
    <location>
        <begin position="136"/>
        <end position="202"/>
    </location>
</feature>
<evidence type="ECO:0000313" key="13">
    <source>
        <dbReference type="EMBL" id="NOU92427.1"/>
    </source>
</evidence>
<dbReference type="CDD" id="cd00130">
    <property type="entry name" value="PAS"/>
    <property type="match status" value="1"/>
</dbReference>
<dbReference type="Pfam" id="PF00512">
    <property type="entry name" value="HisKA"/>
    <property type="match status" value="1"/>
</dbReference>
<keyword evidence="8" id="KW-0749">Sporulation</keyword>
<dbReference type="PRINTS" id="PR00344">
    <property type="entry name" value="BCTRLSENSOR"/>
</dbReference>
<dbReference type="InterPro" id="IPR036890">
    <property type="entry name" value="HATPase_C_sf"/>
</dbReference>
<evidence type="ECO:0000256" key="5">
    <source>
        <dbReference type="ARBA" id="ARBA00022741"/>
    </source>
</evidence>
<evidence type="ECO:0000256" key="9">
    <source>
        <dbReference type="ARBA" id="ARBA00023012"/>
    </source>
</evidence>
<keyword evidence="3" id="KW-0597">Phosphoprotein</keyword>
<dbReference type="InterPro" id="IPR000014">
    <property type="entry name" value="PAS"/>
</dbReference>
<dbReference type="InterPro" id="IPR035965">
    <property type="entry name" value="PAS-like_dom_sf"/>
</dbReference>
<dbReference type="InterPro" id="IPR003594">
    <property type="entry name" value="HATPase_dom"/>
</dbReference>
<dbReference type="GO" id="GO:0000155">
    <property type="term" value="F:phosphorelay sensor kinase activity"/>
    <property type="evidence" value="ECO:0007669"/>
    <property type="project" value="InterPro"/>
</dbReference>
<dbReference type="PANTHER" id="PTHR43065">
    <property type="entry name" value="SENSOR HISTIDINE KINASE"/>
    <property type="match status" value="1"/>
</dbReference>
<comment type="caution">
    <text evidence="13">The sequence shown here is derived from an EMBL/GenBank/DDBJ whole genome shotgun (WGS) entry which is preliminary data.</text>
</comment>
<dbReference type="Pfam" id="PF00989">
    <property type="entry name" value="PAS"/>
    <property type="match status" value="1"/>
</dbReference>
<dbReference type="SUPFAM" id="SSF47384">
    <property type="entry name" value="Homodimeric domain of signal transducing histidine kinase"/>
    <property type="match status" value="1"/>
</dbReference>
<evidence type="ECO:0000259" key="12">
    <source>
        <dbReference type="PROSITE" id="PS50113"/>
    </source>
</evidence>
<name>A0A972GKK3_9BACL</name>
<dbReference type="EMBL" id="WHOD01000013">
    <property type="protein sequence ID" value="NOU92427.1"/>
    <property type="molecule type" value="Genomic_DNA"/>
</dbReference>
<dbReference type="Pfam" id="PF02518">
    <property type="entry name" value="HATPase_c"/>
    <property type="match status" value="1"/>
</dbReference>
<evidence type="ECO:0000256" key="4">
    <source>
        <dbReference type="ARBA" id="ARBA00022679"/>
    </source>
</evidence>
<dbReference type="CDD" id="cd00075">
    <property type="entry name" value="HATPase"/>
    <property type="match status" value="1"/>
</dbReference>
<evidence type="ECO:0000256" key="7">
    <source>
        <dbReference type="ARBA" id="ARBA00022840"/>
    </source>
</evidence>
<dbReference type="Gene3D" id="3.30.450.20">
    <property type="entry name" value="PAS domain"/>
    <property type="match status" value="2"/>
</dbReference>
<dbReference type="SMART" id="SM00086">
    <property type="entry name" value="PAC"/>
    <property type="match status" value="2"/>
</dbReference>
<dbReference type="FunFam" id="1.10.287.130:FF:000040">
    <property type="entry name" value="PAS domain-containing sensor histidine kinase"/>
    <property type="match status" value="1"/>
</dbReference>
<evidence type="ECO:0000259" key="10">
    <source>
        <dbReference type="PROSITE" id="PS50109"/>
    </source>
</evidence>
<dbReference type="AlphaFoldDB" id="A0A972GKK3"/>
<feature type="domain" description="Histidine kinase" evidence="10">
    <location>
        <begin position="273"/>
        <end position="476"/>
    </location>
</feature>
<dbReference type="GO" id="GO:0030435">
    <property type="term" value="P:sporulation resulting in formation of a cellular spore"/>
    <property type="evidence" value="ECO:0007669"/>
    <property type="project" value="UniProtKB-KW"/>
</dbReference>
<dbReference type="CDD" id="cd00082">
    <property type="entry name" value="HisKA"/>
    <property type="match status" value="1"/>
</dbReference>
<dbReference type="InterPro" id="IPR004358">
    <property type="entry name" value="Sig_transdc_His_kin-like_C"/>
</dbReference>
<gene>
    <name evidence="13" type="ORF">GC093_04140</name>
</gene>
<dbReference type="InterPro" id="IPR013656">
    <property type="entry name" value="PAS_4"/>
</dbReference>
<dbReference type="NCBIfam" id="TIGR00229">
    <property type="entry name" value="sensory_box"/>
    <property type="match status" value="2"/>
</dbReference>
<protein>
    <recommendedName>
        <fullName evidence="2">histidine kinase</fullName>
        <ecNumber evidence="2">2.7.13.3</ecNumber>
    </recommendedName>
</protein>
<dbReference type="InterPro" id="IPR036097">
    <property type="entry name" value="HisK_dim/P_sf"/>
</dbReference>
<dbReference type="SUPFAM" id="SSF55874">
    <property type="entry name" value="ATPase domain of HSP90 chaperone/DNA topoisomerase II/histidine kinase"/>
    <property type="match status" value="1"/>
</dbReference>
<accession>A0A972GKK3</accession>
<keyword evidence="5" id="KW-0547">Nucleotide-binding</keyword>
<dbReference type="InterPro" id="IPR003661">
    <property type="entry name" value="HisK_dim/P_dom"/>
</dbReference>
<evidence type="ECO:0000256" key="1">
    <source>
        <dbReference type="ARBA" id="ARBA00000085"/>
    </source>
</evidence>
<sequence>MDKWTTSKLLQFAQLELEETLREQQGMTFKVKQVKGRFIHTFCTGNLLSKMKLTPQDIVGRELKDILSIEIAAYKESFYNRAWHGEENITYEGEIEGVYYLASLRPIRKSGKVVEVIASCVDITERKRAEEELRATKELLESLIENSADGICITDTEGKVIRVNRAFQQIFGWIEKELVGKTVPIFPEHMKNDLEVICKQLQAGEKITNRETIRQRKDGEIIHVCVTVSPIKDKAGNVIALAGTTRDISERKRTEEFLRKSDKLNVVGQLAAGLAHEIRNPLTSLRGFLQLMQSGSKNDYYDIMIPEIDRISCIVSEFLIIAKPQVTNFQSNNITTMIQNVITLLDSQAILYNVQIKVEIEDHLPLLPCSEIQIKQVFINLLKNAIEAMPEGGEIHIVAHMQNEDHLLIRLIDQGDGIPEDLIQRLGEPFYTTKEKGTGLGLMMCYKIIEAHQGNLYINSCMGVGTTIDVVLPVTVTP</sequence>
<keyword evidence="9" id="KW-0902">Two-component regulatory system</keyword>
<evidence type="ECO:0000259" key="11">
    <source>
        <dbReference type="PROSITE" id="PS50112"/>
    </source>
</evidence>
<dbReference type="Gene3D" id="3.30.565.10">
    <property type="entry name" value="Histidine kinase-like ATPase, C-terminal domain"/>
    <property type="match status" value="1"/>
</dbReference>
<dbReference type="SUPFAM" id="SSF55785">
    <property type="entry name" value="PYP-like sensor domain (PAS domain)"/>
    <property type="match status" value="2"/>
</dbReference>